<dbReference type="RefSeq" id="WP_382368068.1">
    <property type="nucleotide sequence ID" value="NZ_JBHRZI010000004.1"/>
</dbReference>
<comment type="caution">
    <text evidence="1">The sequence shown here is derived from an EMBL/GenBank/DDBJ whole genome shotgun (WGS) entry which is preliminary data.</text>
</comment>
<organism evidence="1 2">
    <name type="scientific">Lentzea rhizosphaerae</name>
    <dbReference type="NCBI Taxonomy" id="2041025"/>
    <lineage>
        <taxon>Bacteria</taxon>
        <taxon>Bacillati</taxon>
        <taxon>Actinomycetota</taxon>
        <taxon>Actinomycetes</taxon>
        <taxon>Pseudonocardiales</taxon>
        <taxon>Pseudonocardiaceae</taxon>
        <taxon>Lentzea</taxon>
    </lineage>
</organism>
<proteinExistence type="predicted"/>
<dbReference type="Proteomes" id="UP001595690">
    <property type="component" value="Unassembled WGS sequence"/>
</dbReference>
<sequence length="86" mass="9640">MSPLRPTCAEFGQIARDAERYFRIPDAVAQQHWSRYVELGKQRSAHCLDALDHGQEQLLVRSSEELTDAVSAANSALSRLEQIKDG</sequence>
<gene>
    <name evidence="1" type="ORF">ACFOWZ_02750</name>
</gene>
<keyword evidence="2" id="KW-1185">Reference proteome</keyword>
<evidence type="ECO:0000313" key="2">
    <source>
        <dbReference type="Proteomes" id="UP001595690"/>
    </source>
</evidence>
<dbReference type="EMBL" id="JBHRZI010000004">
    <property type="protein sequence ID" value="MFC3890378.1"/>
    <property type="molecule type" value="Genomic_DNA"/>
</dbReference>
<name>A0ABV8BJK2_9PSEU</name>
<evidence type="ECO:0000313" key="1">
    <source>
        <dbReference type="EMBL" id="MFC3890378.1"/>
    </source>
</evidence>
<accession>A0ABV8BJK2</accession>
<reference evidence="2" key="1">
    <citation type="journal article" date="2019" name="Int. J. Syst. Evol. Microbiol.">
        <title>The Global Catalogue of Microorganisms (GCM) 10K type strain sequencing project: providing services to taxonomists for standard genome sequencing and annotation.</title>
        <authorList>
            <consortium name="The Broad Institute Genomics Platform"/>
            <consortium name="The Broad Institute Genome Sequencing Center for Infectious Disease"/>
            <person name="Wu L."/>
            <person name="Ma J."/>
        </authorList>
    </citation>
    <scope>NUCLEOTIDE SEQUENCE [LARGE SCALE GENOMIC DNA]</scope>
    <source>
        <strain evidence="2">CGMCC 4.7405</strain>
    </source>
</reference>
<protein>
    <submittedName>
        <fullName evidence="1">Uncharacterized protein</fullName>
    </submittedName>
</protein>